<evidence type="ECO:0000259" key="2">
    <source>
        <dbReference type="Pfam" id="PF01106"/>
    </source>
</evidence>
<dbReference type="STRING" id="907348.TresaDRAFT_2405"/>
<evidence type="ECO:0000313" key="4">
    <source>
        <dbReference type="Proteomes" id="UP000003571"/>
    </source>
</evidence>
<dbReference type="AlphaFoldDB" id="H7EIU9"/>
<dbReference type="Pfam" id="PF01106">
    <property type="entry name" value="NifU"/>
    <property type="match status" value="1"/>
</dbReference>
<dbReference type="InterPro" id="IPR001075">
    <property type="entry name" value="NIF_FeS_clus_asmbl_NifU_C"/>
</dbReference>
<dbReference type="PATRIC" id="fig|907348.3.peg.760"/>
<accession>H7EIU9</accession>
<dbReference type="eggNOG" id="COG0694">
    <property type="taxonomic scope" value="Bacteria"/>
</dbReference>
<sequence>MAEEKVQKKTPAEIEPLVKEALEMFRPQLQADGGDMEYISIDEDLNVHLRLTGACGSCPMATMTLKMGVERYLKDACPDVREVIQEM</sequence>
<protein>
    <submittedName>
        <fullName evidence="3">Nitrogen-fixing NifU domain protein</fullName>
    </submittedName>
</protein>
<dbReference type="GO" id="GO:0051536">
    <property type="term" value="F:iron-sulfur cluster binding"/>
    <property type="evidence" value="ECO:0007669"/>
    <property type="project" value="InterPro"/>
</dbReference>
<proteinExistence type="inferred from homology"/>
<dbReference type="PANTHER" id="PTHR11178:SF25">
    <property type="entry name" value="NIFU-LIKE PROTEIN 3, CHLOROPLASTIC"/>
    <property type="match status" value="1"/>
</dbReference>
<evidence type="ECO:0000313" key="3">
    <source>
        <dbReference type="EMBL" id="EIC02527.1"/>
    </source>
</evidence>
<reference evidence="3 4" key="1">
    <citation type="submission" date="2011-09" db="EMBL/GenBank/DDBJ databases">
        <title>The draft genome of Treponema saccharophilum DSM 2985.</title>
        <authorList>
            <consortium name="US DOE Joint Genome Institute (JGI-PGF)"/>
            <person name="Lucas S."/>
            <person name="Copeland A."/>
            <person name="Lapidus A."/>
            <person name="Glavina del Rio T."/>
            <person name="Dalin E."/>
            <person name="Tice H."/>
            <person name="Bruce D."/>
            <person name="Goodwin L."/>
            <person name="Pitluck S."/>
            <person name="Peters L."/>
            <person name="Kyrpides N."/>
            <person name="Mavromatis K."/>
            <person name="Ivanova N."/>
            <person name="Markowitz V."/>
            <person name="Cheng J.-F."/>
            <person name="Hugenholtz P."/>
            <person name="Woyke T."/>
            <person name="Wu D."/>
            <person name="Gronow S."/>
            <person name="Wellnitz S."/>
            <person name="Brambilla E."/>
            <person name="Klenk H.-P."/>
            <person name="Eisen J.A."/>
        </authorList>
    </citation>
    <scope>NUCLEOTIDE SEQUENCE [LARGE SCALE GENOMIC DNA]</scope>
    <source>
        <strain evidence="3 4">DSM 2985</strain>
    </source>
</reference>
<dbReference type="RefSeq" id="WP_002703027.1">
    <property type="nucleotide sequence ID" value="NZ_AGRW01000038.1"/>
</dbReference>
<dbReference type="InterPro" id="IPR034904">
    <property type="entry name" value="FSCA_dom_sf"/>
</dbReference>
<dbReference type="GO" id="GO:0005506">
    <property type="term" value="F:iron ion binding"/>
    <property type="evidence" value="ECO:0007669"/>
    <property type="project" value="InterPro"/>
</dbReference>
<name>H7EIU9_9SPIR</name>
<keyword evidence="4" id="KW-1185">Reference proteome</keyword>
<organism evidence="3 4">
    <name type="scientific">Treponema saccharophilum DSM 2985</name>
    <dbReference type="NCBI Taxonomy" id="907348"/>
    <lineage>
        <taxon>Bacteria</taxon>
        <taxon>Pseudomonadati</taxon>
        <taxon>Spirochaetota</taxon>
        <taxon>Spirochaetia</taxon>
        <taxon>Spirochaetales</taxon>
        <taxon>Treponemataceae</taxon>
        <taxon>Treponema</taxon>
    </lineage>
</organism>
<comment type="caution">
    <text evidence="3">The sequence shown here is derived from an EMBL/GenBank/DDBJ whole genome shotgun (WGS) entry which is preliminary data.</text>
</comment>
<dbReference type="EMBL" id="AGRW01000038">
    <property type="protein sequence ID" value="EIC02527.1"/>
    <property type="molecule type" value="Genomic_DNA"/>
</dbReference>
<dbReference type="SUPFAM" id="SSF117916">
    <property type="entry name" value="Fe-S cluster assembly (FSCA) domain-like"/>
    <property type="match status" value="1"/>
</dbReference>
<dbReference type="Gene3D" id="3.30.300.130">
    <property type="entry name" value="Fe-S cluster assembly (FSCA)"/>
    <property type="match status" value="1"/>
</dbReference>
<dbReference type="Proteomes" id="UP000003571">
    <property type="component" value="Unassembled WGS sequence"/>
</dbReference>
<dbReference type="GO" id="GO:0016226">
    <property type="term" value="P:iron-sulfur cluster assembly"/>
    <property type="evidence" value="ECO:0007669"/>
    <property type="project" value="InterPro"/>
</dbReference>
<comment type="similarity">
    <text evidence="1">Belongs to the NifU family.</text>
</comment>
<dbReference type="PANTHER" id="PTHR11178">
    <property type="entry name" value="IRON-SULFUR CLUSTER SCAFFOLD PROTEIN NFU-RELATED"/>
    <property type="match status" value="1"/>
</dbReference>
<evidence type="ECO:0000256" key="1">
    <source>
        <dbReference type="ARBA" id="ARBA00006420"/>
    </source>
</evidence>
<gene>
    <name evidence="3" type="ORF">TresaDRAFT_2405</name>
</gene>
<dbReference type="OrthoDB" id="9796965at2"/>
<feature type="domain" description="NIF system FeS cluster assembly NifU C-terminal" evidence="2">
    <location>
        <begin position="18"/>
        <end position="84"/>
    </location>
</feature>